<dbReference type="GO" id="GO:0016787">
    <property type="term" value="F:hydrolase activity"/>
    <property type="evidence" value="ECO:0007669"/>
    <property type="project" value="UniProtKB-KW"/>
</dbReference>
<keyword evidence="3" id="KW-0472">Membrane</keyword>
<comment type="caution">
    <text evidence="4">The sequence shown here is derived from an EMBL/GenBank/DDBJ whole genome shotgun (WGS) entry which is preliminary data.</text>
</comment>
<dbReference type="NCBIfam" id="NF033745">
    <property type="entry name" value="class_C_sortase"/>
    <property type="match status" value="1"/>
</dbReference>
<keyword evidence="3" id="KW-0812">Transmembrane</keyword>
<dbReference type="SUPFAM" id="SSF63817">
    <property type="entry name" value="Sortase"/>
    <property type="match status" value="1"/>
</dbReference>
<dbReference type="Pfam" id="PF04203">
    <property type="entry name" value="Sortase"/>
    <property type="match status" value="1"/>
</dbReference>
<evidence type="ECO:0000256" key="1">
    <source>
        <dbReference type="ARBA" id="ARBA00022801"/>
    </source>
</evidence>
<keyword evidence="3" id="KW-1133">Transmembrane helix</keyword>
<dbReference type="RefSeq" id="WP_125226783.1">
    <property type="nucleotide sequence ID" value="NZ_RQYT01000002.1"/>
</dbReference>
<organism evidence="4 5">
    <name type="scientific">Arachnia propionica</name>
    <dbReference type="NCBI Taxonomy" id="1750"/>
    <lineage>
        <taxon>Bacteria</taxon>
        <taxon>Bacillati</taxon>
        <taxon>Actinomycetota</taxon>
        <taxon>Actinomycetes</taxon>
        <taxon>Propionibacteriales</taxon>
        <taxon>Propionibacteriaceae</taxon>
        <taxon>Arachnia</taxon>
    </lineage>
</organism>
<evidence type="ECO:0000256" key="2">
    <source>
        <dbReference type="PIRSR" id="PIRSR605754-1"/>
    </source>
</evidence>
<feature type="active site" description="Acyl-thioester intermediate" evidence="2">
    <location>
        <position position="231"/>
    </location>
</feature>
<dbReference type="Proteomes" id="UP000280935">
    <property type="component" value="Unassembled WGS sequence"/>
</dbReference>
<feature type="transmembrane region" description="Helical" evidence="3">
    <location>
        <begin position="270"/>
        <end position="290"/>
    </location>
</feature>
<evidence type="ECO:0000256" key="3">
    <source>
        <dbReference type="SAM" id="Phobius"/>
    </source>
</evidence>
<dbReference type="InterPro" id="IPR042002">
    <property type="entry name" value="Sortase_C"/>
</dbReference>
<proteinExistence type="predicted"/>
<accession>A0A3P1WY79</accession>
<name>A0A3P1WY79_9ACTN</name>
<feature type="active site" description="Proton donor/acceptor" evidence="2">
    <location>
        <position position="169"/>
    </location>
</feature>
<gene>
    <name evidence="4" type="ORF">EII35_01990</name>
</gene>
<dbReference type="NCBIfam" id="TIGR01076">
    <property type="entry name" value="sortase_fam"/>
    <property type="match status" value="1"/>
</dbReference>
<keyword evidence="1" id="KW-0378">Hydrolase</keyword>
<dbReference type="OrthoDB" id="5242161at2"/>
<dbReference type="AlphaFoldDB" id="A0A3P1WY79"/>
<dbReference type="Gene3D" id="2.40.260.10">
    <property type="entry name" value="Sortase"/>
    <property type="match status" value="1"/>
</dbReference>
<evidence type="ECO:0000313" key="5">
    <source>
        <dbReference type="Proteomes" id="UP000280935"/>
    </source>
</evidence>
<protein>
    <submittedName>
        <fullName evidence="4">Class C sortase</fullName>
    </submittedName>
</protein>
<sequence length="298" mass="32001">MGTGSGGGGRGWRPSLVTWAAAACVLIGTGLLSYTPAASWLHQYSQSRLIESYNQQLLAESAANRGEVPSPDEALGAARRYNEQLQFGALVEANTHVPTGAGDETGSEYWSLLNGPAEIMSRIRIPDVDVDLPVYHGTADLTLLRGAGHLRGTSLPVGGASSHAVITAHRGLAEASMFTDLDRVEVGDRFTLETFGEVLVYEVQQTQVVAPEDSQALRAQEGRDLVTLVTCTPLGINSHRILVTGERILPTPEEDRAAALKSSELPRFPWWALLSIGTVLATIGFVWRAGYRDARPAE</sequence>
<dbReference type="CDD" id="cd05827">
    <property type="entry name" value="Sortase_C"/>
    <property type="match status" value="1"/>
</dbReference>
<dbReference type="InterPro" id="IPR005754">
    <property type="entry name" value="Sortase"/>
</dbReference>
<dbReference type="InterPro" id="IPR023365">
    <property type="entry name" value="Sortase_dom-sf"/>
</dbReference>
<dbReference type="EMBL" id="RQYT01000002">
    <property type="protein sequence ID" value="RRD51191.1"/>
    <property type="molecule type" value="Genomic_DNA"/>
</dbReference>
<reference evidence="4 5" key="1">
    <citation type="submission" date="2018-11" db="EMBL/GenBank/DDBJ databases">
        <title>Genomes From Bacteria Associated with the Canine Oral Cavity: a Test Case for Automated Genome-Based Taxonomic Assignment.</title>
        <authorList>
            <person name="Coil D.A."/>
            <person name="Jospin G."/>
            <person name="Darling A.E."/>
            <person name="Wallis C."/>
            <person name="Davis I.J."/>
            <person name="Harris S."/>
            <person name="Eisen J.A."/>
            <person name="Holcombe L.J."/>
            <person name="O'Flynn C."/>
        </authorList>
    </citation>
    <scope>NUCLEOTIDE SEQUENCE [LARGE SCALE GENOMIC DNA]</scope>
    <source>
        <strain evidence="4 5">OH2822_COT-296</strain>
    </source>
</reference>
<evidence type="ECO:0000313" key="4">
    <source>
        <dbReference type="EMBL" id="RRD51191.1"/>
    </source>
</evidence>